<evidence type="ECO:0000313" key="2">
    <source>
        <dbReference type="Proteomes" id="UP000184028"/>
    </source>
</evidence>
<dbReference type="OrthoDB" id="953888at68336"/>
<reference evidence="2" key="1">
    <citation type="submission" date="2016-11" db="EMBL/GenBank/DDBJ databases">
        <authorList>
            <person name="Varghese N."/>
            <person name="Submissions S."/>
        </authorList>
    </citation>
    <scope>NUCLEOTIDE SEQUENCE [LARGE SCALE GENOMIC DNA]</scope>
    <source>
        <strain evidence="2">DSM 24724</strain>
    </source>
</reference>
<dbReference type="AlphaFoldDB" id="A0A1M6ZXY5"/>
<keyword evidence="2" id="KW-1185">Reference proteome</keyword>
<sequence>MRQTYFISFLFFLIVNTFYSQSNDLSVSDFKGKVKTVITYLNNEREKSISYNEDGNVIDYVGSL</sequence>
<name>A0A1M6ZXY5_9FLAO</name>
<evidence type="ECO:0000313" key="1">
    <source>
        <dbReference type="EMBL" id="SHL35280.1"/>
    </source>
</evidence>
<accession>A0A1M6ZXY5</accession>
<gene>
    <name evidence="1" type="ORF">SAMN05444484_1011196</name>
</gene>
<protein>
    <submittedName>
        <fullName evidence="1">Uncharacterized protein</fullName>
    </submittedName>
</protein>
<dbReference type="Proteomes" id="UP000184028">
    <property type="component" value="Unassembled WGS sequence"/>
</dbReference>
<dbReference type="EMBL" id="FRBT01000001">
    <property type="protein sequence ID" value="SHL35280.1"/>
    <property type="molecule type" value="Genomic_DNA"/>
</dbReference>
<dbReference type="RefSeq" id="WP_068841016.1">
    <property type="nucleotide sequence ID" value="NZ_FRBT01000001.1"/>
</dbReference>
<proteinExistence type="predicted"/>
<organism evidence="1 2">
    <name type="scientific">Flavobacterium chilense</name>
    <dbReference type="NCBI Taxonomy" id="946677"/>
    <lineage>
        <taxon>Bacteria</taxon>
        <taxon>Pseudomonadati</taxon>
        <taxon>Bacteroidota</taxon>
        <taxon>Flavobacteriia</taxon>
        <taxon>Flavobacteriales</taxon>
        <taxon>Flavobacteriaceae</taxon>
        <taxon>Flavobacterium</taxon>
    </lineage>
</organism>